<protein>
    <submittedName>
        <fullName evidence="1">Uncharacterized protein</fullName>
    </submittedName>
</protein>
<comment type="caution">
    <text evidence="1">The sequence shown here is derived from an EMBL/GenBank/DDBJ whole genome shotgun (WGS) entry which is preliminary data.</text>
</comment>
<evidence type="ECO:0000313" key="2">
    <source>
        <dbReference type="Proteomes" id="UP000186817"/>
    </source>
</evidence>
<gene>
    <name evidence="1" type="ORF">AK812_SmicGene14434</name>
</gene>
<dbReference type="Proteomes" id="UP000186817">
    <property type="component" value="Unassembled WGS sequence"/>
</dbReference>
<sequence>MCLVRHLPVEVRRFVGLLHRARVCAQAAKESRRGESSLPPLPPDLEYTKLHDEFCARRQDVQRLAHLSPASVYLPACLPRQPAAAGNLAVGDFVEWPGDKQSFGCIWSIDADGSVHAMKFQRRPKQAKQVCALHSEGGGCWRPVTPMKSQIIAVSRERSADFYLVPRPTDSKAASGLDGRCFQLCTTSRPPSGTKAAPGLDIWKSFVDEAVAQLLGQVPDESGNESLWTPAVQQLWSDIVCKWGTIKSRILVNSAGCFTLMAERYYCSTHERSWLLPAGNDSRGLSLGGDILGNFLIQGDYWPSALQLFQDTENFSCLERSLRDRTASTLSSAIQKHPLRAVLSDLELTVVRRAALVHCRQCPSAPTQKSWLCHWVANMVVATLAEHVVLTHGAIVIIDFSASDARQLKRARSGRQGRRTLGSVTGLNDVPLLPALFTAAEKKSTVETLLFAAFRILGKHGLRPLGLNTDDIAAWWTNITTSLQSAFPALVKQLPAFGEQAEEHVRQGGVVVDSSRQLVRGFELGQDALHVYHRLLRVVNFSSVDAVLAVRSLRKWLGSLNPSVRHGVQLREEQHQSADVPEQPAVVSSSGTAVSVEEVLQAYFHAEAPKANAHTMLQQSMGGDVRHPSTGCVLPRPVLAVLLEDLAHVTTMRGRPRQDATAAAYKEVYGPESHPQASSVAADLQGLVSFFSVVFHQGAHSGNPAWHAAHLRFLRAARIRPMHMREGGPSASSKSLARAPAAPPDFKAVAQTQCEAVVLNGLVASYRIKLWTASAGWETSLGTVGTERLWRNYQRAARNKGRAQAAADTVNMLLLLRWMREVSSRVSSQHACAGFGSGGTGAGRYRQMATVAELLNSSLHSGIDAAAPLAEAAALGVKEVRLHDEADISQLYAALLQGKSSEKA</sequence>
<dbReference type="OrthoDB" id="411152at2759"/>
<organism evidence="1 2">
    <name type="scientific">Symbiodinium microadriaticum</name>
    <name type="common">Dinoflagellate</name>
    <name type="synonym">Zooxanthella microadriatica</name>
    <dbReference type="NCBI Taxonomy" id="2951"/>
    <lineage>
        <taxon>Eukaryota</taxon>
        <taxon>Sar</taxon>
        <taxon>Alveolata</taxon>
        <taxon>Dinophyceae</taxon>
        <taxon>Suessiales</taxon>
        <taxon>Symbiodiniaceae</taxon>
        <taxon>Symbiodinium</taxon>
    </lineage>
</organism>
<dbReference type="AlphaFoldDB" id="A0A1Q9E5K6"/>
<dbReference type="EMBL" id="LSRX01000257">
    <property type="protein sequence ID" value="OLQ02705.1"/>
    <property type="molecule type" value="Genomic_DNA"/>
</dbReference>
<evidence type="ECO:0000313" key="1">
    <source>
        <dbReference type="EMBL" id="OLQ02705.1"/>
    </source>
</evidence>
<accession>A0A1Q9E5K6</accession>
<proteinExistence type="predicted"/>
<name>A0A1Q9E5K6_SYMMI</name>
<reference evidence="1 2" key="1">
    <citation type="submission" date="2016-02" db="EMBL/GenBank/DDBJ databases">
        <title>Genome analysis of coral dinoflagellate symbionts highlights evolutionary adaptations to a symbiotic lifestyle.</title>
        <authorList>
            <person name="Aranda M."/>
            <person name="Li Y."/>
            <person name="Liew Y.J."/>
            <person name="Baumgarten S."/>
            <person name="Simakov O."/>
            <person name="Wilson M."/>
            <person name="Piel J."/>
            <person name="Ashoor H."/>
            <person name="Bougouffa S."/>
            <person name="Bajic V.B."/>
            <person name="Ryu T."/>
            <person name="Ravasi T."/>
            <person name="Bayer T."/>
            <person name="Micklem G."/>
            <person name="Kim H."/>
            <person name="Bhak J."/>
            <person name="Lajeunesse T.C."/>
            <person name="Voolstra C.R."/>
        </authorList>
    </citation>
    <scope>NUCLEOTIDE SEQUENCE [LARGE SCALE GENOMIC DNA]</scope>
    <source>
        <strain evidence="1 2">CCMP2467</strain>
    </source>
</reference>
<keyword evidence="2" id="KW-1185">Reference proteome</keyword>